<accession>A0A0E9RSQ7</accession>
<dbReference type="AlphaFoldDB" id="A0A0E9RSQ7"/>
<sequence length="36" mass="4335">MRRKVFEIHYRAKNMSTSEHHTHTCLLSISFQNHGH</sequence>
<protein>
    <submittedName>
        <fullName evidence="1">Uncharacterized protein</fullName>
    </submittedName>
</protein>
<evidence type="ECO:0000313" key="1">
    <source>
        <dbReference type="EMBL" id="JAH31465.1"/>
    </source>
</evidence>
<name>A0A0E9RSQ7_ANGAN</name>
<dbReference type="EMBL" id="GBXM01077112">
    <property type="protein sequence ID" value="JAH31465.1"/>
    <property type="molecule type" value="Transcribed_RNA"/>
</dbReference>
<proteinExistence type="predicted"/>
<reference evidence="1" key="2">
    <citation type="journal article" date="2015" name="Fish Shellfish Immunol.">
        <title>Early steps in the European eel (Anguilla anguilla)-Vibrio vulnificus interaction in the gills: Role of the RtxA13 toxin.</title>
        <authorList>
            <person name="Callol A."/>
            <person name="Pajuelo D."/>
            <person name="Ebbesson L."/>
            <person name="Teles M."/>
            <person name="MacKenzie S."/>
            <person name="Amaro C."/>
        </authorList>
    </citation>
    <scope>NUCLEOTIDE SEQUENCE</scope>
</reference>
<reference evidence="1" key="1">
    <citation type="submission" date="2014-11" db="EMBL/GenBank/DDBJ databases">
        <authorList>
            <person name="Amaro Gonzalez C."/>
        </authorList>
    </citation>
    <scope>NUCLEOTIDE SEQUENCE</scope>
</reference>
<organism evidence="1">
    <name type="scientific">Anguilla anguilla</name>
    <name type="common">European freshwater eel</name>
    <name type="synonym">Muraena anguilla</name>
    <dbReference type="NCBI Taxonomy" id="7936"/>
    <lineage>
        <taxon>Eukaryota</taxon>
        <taxon>Metazoa</taxon>
        <taxon>Chordata</taxon>
        <taxon>Craniata</taxon>
        <taxon>Vertebrata</taxon>
        <taxon>Euteleostomi</taxon>
        <taxon>Actinopterygii</taxon>
        <taxon>Neopterygii</taxon>
        <taxon>Teleostei</taxon>
        <taxon>Anguilliformes</taxon>
        <taxon>Anguillidae</taxon>
        <taxon>Anguilla</taxon>
    </lineage>
</organism>